<name>A0ABD5TYK5_9EURY</name>
<proteinExistence type="predicted"/>
<gene>
    <name evidence="2" type="ORF">ACFQEV_11875</name>
</gene>
<dbReference type="EMBL" id="JBHSXH010000015">
    <property type="protein sequence ID" value="MFC6825683.1"/>
    <property type="molecule type" value="Genomic_DNA"/>
</dbReference>
<accession>A0ABD5TYK5</accession>
<sequence>MPTPPTKTKTEQQQFAQKLRGGFASINTVIRRDVGRRDRLGLTPTAADALRDIEDLQTYAFATDSRKHEKFMAWLRRQFDRGVLEPVRNDAGEIQYVRSAYEKGIRHADTWLQQAGASVPAGTVADAFTRSIHIETVEQLYTRTFNELEGITSATGQQMSRVLSDALTQGWGAEKTARELTDRIDSYGKVNATRTARTEIPRAHNEAAKTRYREADVERVKILGHDPCEDCQEFVGNVYPIDDIPHGGPPFHPQCQGTVIPVLDDDS</sequence>
<evidence type="ECO:0000313" key="2">
    <source>
        <dbReference type="EMBL" id="MFC6825683.1"/>
    </source>
</evidence>
<evidence type="ECO:0000313" key="3">
    <source>
        <dbReference type="Proteomes" id="UP001596408"/>
    </source>
</evidence>
<dbReference type="NCBIfam" id="TIGR01641">
    <property type="entry name" value="phageSPP1_gp7"/>
    <property type="match status" value="1"/>
</dbReference>
<keyword evidence="3" id="KW-1185">Reference proteome</keyword>
<protein>
    <submittedName>
        <fullName evidence="2">Minor capsid protein</fullName>
    </submittedName>
</protein>
<reference evidence="2 3" key="1">
    <citation type="journal article" date="2019" name="Int. J. Syst. Evol. Microbiol.">
        <title>The Global Catalogue of Microorganisms (GCM) 10K type strain sequencing project: providing services to taxonomists for standard genome sequencing and annotation.</title>
        <authorList>
            <consortium name="The Broad Institute Genomics Platform"/>
            <consortium name="The Broad Institute Genome Sequencing Center for Infectious Disease"/>
            <person name="Wu L."/>
            <person name="Ma J."/>
        </authorList>
    </citation>
    <scope>NUCLEOTIDE SEQUENCE [LARGE SCALE GENOMIC DNA]</scope>
    <source>
        <strain evidence="2 3">YIM 94188</strain>
    </source>
</reference>
<comment type="caution">
    <text evidence="2">The sequence shown here is derived from an EMBL/GenBank/DDBJ whole genome shotgun (WGS) entry which is preliminary data.</text>
</comment>
<dbReference type="RefSeq" id="WP_379696142.1">
    <property type="nucleotide sequence ID" value="NZ_JBHSXH010000015.1"/>
</dbReference>
<dbReference type="Proteomes" id="UP001596408">
    <property type="component" value="Unassembled WGS sequence"/>
</dbReference>
<feature type="domain" description="Phage head morphogenesis" evidence="1">
    <location>
        <begin position="158"/>
        <end position="259"/>
    </location>
</feature>
<dbReference type="Pfam" id="PF04233">
    <property type="entry name" value="Phage_Mu_F"/>
    <property type="match status" value="1"/>
</dbReference>
<organism evidence="2 3">
    <name type="scientific">Halopelagius fulvigenes</name>
    <dbReference type="NCBI Taxonomy" id="1198324"/>
    <lineage>
        <taxon>Archaea</taxon>
        <taxon>Methanobacteriati</taxon>
        <taxon>Methanobacteriota</taxon>
        <taxon>Stenosarchaea group</taxon>
        <taxon>Halobacteria</taxon>
        <taxon>Halobacteriales</taxon>
        <taxon>Haloferacaceae</taxon>
    </lineage>
</organism>
<evidence type="ECO:0000259" key="1">
    <source>
        <dbReference type="Pfam" id="PF04233"/>
    </source>
</evidence>
<dbReference type="InterPro" id="IPR006528">
    <property type="entry name" value="Phage_head_morphogenesis_dom"/>
</dbReference>
<dbReference type="AlphaFoldDB" id="A0ABD5TYK5"/>